<organism evidence="2">
    <name type="scientific">marine sediment metagenome</name>
    <dbReference type="NCBI Taxonomy" id="412755"/>
    <lineage>
        <taxon>unclassified sequences</taxon>
        <taxon>metagenomes</taxon>
        <taxon>ecological metagenomes</taxon>
    </lineage>
</organism>
<feature type="compositionally biased region" description="Polar residues" evidence="1">
    <location>
        <begin position="66"/>
        <end position="82"/>
    </location>
</feature>
<gene>
    <name evidence="2" type="ORF">S12H4_01558</name>
</gene>
<comment type="caution">
    <text evidence="2">The sequence shown here is derived from an EMBL/GenBank/DDBJ whole genome shotgun (WGS) entry which is preliminary data.</text>
</comment>
<protein>
    <submittedName>
        <fullName evidence="2">Uncharacterized protein</fullName>
    </submittedName>
</protein>
<proteinExistence type="predicted"/>
<evidence type="ECO:0000256" key="1">
    <source>
        <dbReference type="SAM" id="MobiDB-lite"/>
    </source>
</evidence>
<feature type="region of interest" description="Disordered" evidence="1">
    <location>
        <begin position="59"/>
        <end position="82"/>
    </location>
</feature>
<dbReference type="AlphaFoldDB" id="X1R6P2"/>
<reference evidence="2" key="1">
    <citation type="journal article" date="2014" name="Front. Microbiol.">
        <title>High frequency of phylogenetically diverse reductive dehalogenase-homologous genes in deep subseafloor sedimentary metagenomes.</title>
        <authorList>
            <person name="Kawai M."/>
            <person name="Futagami T."/>
            <person name="Toyoda A."/>
            <person name="Takaki Y."/>
            <person name="Nishi S."/>
            <person name="Hori S."/>
            <person name="Arai W."/>
            <person name="Tsubouchi T."/>
            <person name="Morono Y."/>
            <person name="Uchiyama I."/>
            <person name="Ito T."/>
            <person name="Fujiyama A."/>
            <person name="Inagaki F."/>
            <person name="Takami H."/>
        </authorList>
    </citation>
    <scope>NUCLEOTIDE SEQUENCE</scope>
    <source>
        <strain evidence="2">Expedition CK06-06</strain>
    </source>
</reference>
<accession>X1R6P2</accession>
<sequence length="82" mass="9504">MEPSLFLNSKYVKNAQVNPKTINPSWRVKLNKTKKSGEILIRLFFRLLISIIKKYTETNKRKENNEVSNPPTDQRATLGVNT</sequence>
<dbReference type="EMBL" id="BARW01000319">
    <property type="protein sequence ID" value="GAI62686.1"/>
    <property type="molecule type" value="Genomic_DNA"/>
</dbReference>
<evidence type="ECO:0000313" key="2">
    <source>
        <dbReference type="EMBL" id="GAI62686.1"/>
    </source>
</evidence>
<name>X1R6P2_9ZZZZ</name>